<dbReference type="EMBL" id="SRPW01000091">
    <property type="protein sequence ID" value="KAG6017885.1"/>
    <property type="molecule type" value="Genomic_DNA"/>
</dbReference>
<reference evidence="1" key="1">
    <citation type="journal article" date="2020" name="bioRxiv">
        <title>Whole genome comparisons of ergot fungi reveals the divergence and evolution of species within the genus Claviceps are the result of varying mechanisms driving genome evolution and host range expansion.</title>
        <authorList>
            <person name="Wyka S.A."/>
            <person name="Mondo S.J."/>
            <person name="Liu M."/>
            <person name="Dettman J."/>
            <person name="Nalam V."/>
            <person name="Broders K.D."/>
        </authorList>
    </citation>
    <scope>NUCLEOTIDE SEQUENCE</scope>
    <source>
        <strain evidence="1">CCC 602</strain>
    </source>
</reference>
<protein>
    <submittedName>
        <fullName evidence="1">Uncharacterized protein</fullName>
    </submittedName>
</protein>
<proteinExistence type="predicted"/>
<comment type="caution">
    <text evidence="1">The sequence shown here is derived from an EMBL/GenBank/DDBJ whole genome shotgun (WGS) entry which is preliminary data.</text>
</comment>
<evidence type="ECO:0000313" key="2">
    <source>
        <dbReference type="Proteomes" id="UP000748025"/>
    </source>
</evidence>
<evidence type="ECO:0000313" key="1">
    <source>
        <dbReference type="EMBL" id="KAG6017885.1"/>
    </source>
</evidence>
<accession>A0A9P7NGJ5</accession>
<name>A0A9P7NGJ5_9HYPO</name>
<gene>
    <name evidence="1" type="ORF">E4U43_008439</name>
</gene>
<dbReference type="Proteomes" id="UP000748025">
    <property type="component" value="Unassembled WGS sequence"/>
</dbReference>
<dbReference type="AlphaFoldDB" id="A0A9P7NGJ5"/>
<organism evidence="1 2">
    <name type="scientific">Claviceps pusilla</name>
    <dbReference type="NCBI Taxonomy" id="123648"/>
    <lineage>
        <taxon>Eukaryota</taxon>
        <taxon>Fungi</taxon>
        <taxon>Dikarya</taxon>
        <taxon>Ascomycota</taxon>
        <taxon>Pezizomycotina</taxon>
        <taxon>Sordariomycetes</taxon>
        <taxon>Hypocreomycetidae</taxon>
        <taxon>Hypocreales</taxon>
        <taxon>Clavicipitaceae</taxon>
        <taxon>Claviceps</taxon>
    </lineage>
</organism>
<sequence length="179" mass="20351">MSGSMGSGILDTAYQADQYRTANPQESALNLHATLLYMYLLTLTHTPHHHCYFPKLCHVSLGCPAKANGTYAHTELYGYGAEYAMAWHACTWSASPISKGNRSRADDYTVVWVECDRTHRVEKTSSSFNLATPASVYVTDDLDQQEWSVTCWYNKRLLKISLLQTALRHMLLKRERRQA</sequence>
<keyword evidence="2" id="KW-1185">Reference proteome</keyword>